<dbReference type="PROSITE" id="PS00107">
    <property type="entry name" value="PROTEIN_KINASE_ATP"/>
    <property type="match status" value="1"/>
</dbReference>
<evidence type="ECO:0000256" key="3">
    <source>
        <dbReference type="ARBA" id="ARBA00022553"/>
    </source>
</evidence>
<feature type="compositionally biased region" description="Basic and acidic residues" evidence="11">
    <location>
        <begin position="638"/>
        <end position="663"/>
    </location>
</feature>
<feature type="compositionally biased region" description="Polar residues" evidence="11">
    <location>
        <begin position="845"/>
        <end position="871"/>
    </location>
</feature>
<feature type="compositionally biased region" description="Polar residues" evidence="11">
    <location>
        <begin position="823"/>
        <end position="835"/>
    </location>
</feature>
<keyword evidence="14" id="KW-1185">Reference proteome</keyword>
<evidence type="ECO:0000313" key="13">
    <source>
        <dbReference type="EMBL" id="ODV79804.1"/>
    </source>
</evidence>
<dbReference type="GO" id="GO:0035556">
    <property type="term" value="P:intracellular signal transduction"/>
    <property type="evidence" value="ECO:0007669"/>
    <property type="project" value="TreeGrafter"/>
</dbReference>
<dbReference type="InterPro" id="IPR017441">
    <property type="entry name" value="Protein_kinase_ATP_BS"/>
</dbReference>
<evidence type="ECO:0000256" key="10">
    <source>
        <dbReference type="PROSITE-ProRule" id="PRU10141"/>
    </source>
</evidence>
<feature type="region of interest" description="Disordered" evidence="11">
    <location>
        <begin position="466"/>
        <end position="506"/>
    </location>
</feature>
<dbReference type="EC" id="2.7.11.1" evidence="1"/>
<dbReference type="GO" id="GO:0030447">
    <property type="term" value="P:filamentous growth"/>
    <property type="evidence" value="ECO:0007669"/>
    <property type="project" value="UniProtKB-ARBA"/>
</dbReference>
<evidence type="ECO:0000256" key="11">
    <source>
        <dbReference type="SAM" id="MobiDB-lite"/>
    </source>
</evidence>
<dbReference type="FunFam" id="1.10.510.10:FF:000650">
    <property type="entry name" value="Serine/threonine-protein kinase ppk16"/>
    <property type="match status" value="1"/>
</dbReference>
<keyword evidence="4" id="KW-0808">Transferase</keyword>
<dbReference type="OrthoDB" id="942095at2759"/>
<dbReference type="PROSITE" id="PS00108">
    <property type="entry name" value="PROTEIN_KINASE_ST"/>
    <property type="match status" value="1"/>
</dbReference>
<feature type="region of interest" description="Disordered" evidence="11">
    <location>
        <begin position="918"/>
        <end position="954"/>
    </location>
</feature>
<evidence type="ECO:0000256" key="6">
    <source>
        <dbReference type="ARBA" id="ARBA00022777"/>
    </source>
</evidence>
<keyword evidence="6 13" id="KW-0418">Kinase</keyword>
<dbReference type="EMBL" id="KV453911">
    <property type="protein sequence ID" value="ODV79804.1"/>
    <property type="molecule type" value="Genomic_DNA"/>
</dbReference>
<dbReference type="PANTHER" id="PTHR24346:SF110">
    <property type="entry name" value="NON-SPECIFIC SERINE_THREONINE PROTEIN KINASE"/>
    <property type="match status" value="1"/>
</dbReference>
<dbReference type="Proteomes" id="UP000094285">
    <property type="component" value="Unassembled WGS sequence"/>
</dbReference>
<dbReference type="GO" id="GO:0005524">
    <property type="term" value="F:ATP binding"/>
    <property type="evidence" value="ECO:0007669"/>
    <property type="project" value="UniProtKB-UniRule"/>
</dbReference>
<feature type="compositionally biased region" description="Low complexity" evidence="11">
    <location>
        <begin position="783"/>
        <end position="802"/>
    </location>
</feature>
<keyword evidence="5 10" id="KW-0547">Nucleotide-binding</keyword>
<keyword evidence="7 10" id="KW-0067">ATP-binding</keyword>
<accession>A0A1E4SJX4</accession>
<evidence type="ECO:0000259" key="12">
    <source>
        <dbReference type="PROSITE" id="PS50011"/>
    </source>
</evidence>
<evidence type="ECO:0000256" key="1">
    <source>
        <dbReference type="ARBA" id="ARBA00012513"/>
    </source>
</evidence>
<dbReference type="RefSeq" id="XP_020064926.1">
    <property type="nucleotide sequence ID" value="XM_020210405.1"/>
</dbReference>
<evidence type="ECO:0000256" key="4">
    <source>
        <dbReference type="ARBA" id="ARBA00022679"/>
    </source>
</evidence>
<dbReference type="Gene3D" id="1.10.510.10">
    <property type="entry name" value="Transferase(Phosphotransferase) domain 1"/>
    <property type="match status" value="1"/>
</dbReference>
<dbReference type="PANTHER" id="PTHR24346">
    <property type="entry name" value="MAP/MICROTUBULE AFFINITY-REGULATING KINASE"/>
    <property type="match status" value="1"/>
</dbReference>
<evidence type="ECO:0000256" key="8">
    <source>
        <dbReference type="ARBA" id="ARBA00047899"/>
    </source>
</evidence>
<comment type="catalytic activity">
    <reaction evidence="9">
        <text>L-seryl-[protein] + ATP = O-phospho-L-seryl-[protein] + ADP + H(+)</text>
        <dbReference type="Rhea" id="RHEA:17989"/>
        <dbReference type="Rhea" id="RHEA-COMP:9863"/>
        <dbReference type="Rhea" id="RHEA-COMP:11604"/>
        <dbReference type="ChEBI" id="CHEBI:15378"/>
        <dbReference type="ChEBI" id="CHEBI:29999"/>
        <dbReference type="ChEBI" id="CHEBI:30616"/>
        <dbReference type="ChEBI" id="CHEBI:83421"/>
        <dbReference type="ChEBI" id="CHEBI:456216"/>
        <dbReference type="EC" id="2.7.11.1"/>
    </reaction>
</comment>
<dbReference type="InterPro" id="IPR000719">
    <property type="entry name" value="Prot_kinase_dom"/>
</dbReference>
<dbReference type="GO" id="GO:0005737">
    <property type="term" value="C:cytoplasm"/>
    <property type="evidence" value="ECO:0007669"/>
    <property type="project" value="TreeGrafter"/>
</dbReference>
<sequence>MNGTSRLISDQNYKAQLAAQFNDFYLQITSPNVSQIGNYRIVREIGEGAFGKVYLATHVLLNVKVVLKCGLVDDPNIVREIYYHRQLKHKNIVNLYEVIKTENHLWIVLEYCEGSELFFLIYEKKRLEIKECQHLFFQIVLALKYVHSLNLSHRDLKLENILLSDKRKTLVKLTDFGFVREFNPQNRKFLSTICGTTVYMAPELLKSDKYSGFAIDIWSLGVILFTMVYGEMPFDEDDDLKTKYKIINEEPRYRDSISVDLKELIASMLNKDPTKRPNATQILNSLFLIDLYNKHLDKTSRHTSNDAESVISINQHYRVNTSPFQTKIEKDLVKRMKKLNFNTDELQLNVLNNQMNSLTAFYELSLTREFCRKKKKYYRQKSRGYFEAKRTLNRSRSRVKSVLSLTDLSHSPQPIEKIKSSLSVSSLKNHSKTNLKGLGDSIEQKRIDSQLSRNSYPNSLLREQLKDQSILTNVPSAPPSPRTNSYIPPSPGSKTQMNTPESRRNYVSRTSVDGTPLERIVSFYPESSNIQRVMNTPQKSTETLEKKSKNAKFFNKLKFWKRNKKNNDDNASLISHSRTFTSTESEVLPAVSRDYRKSIEENDGPLEIVAKRSNPSPEHNDIHLQQSVTIIPNGELEAKKMDDTRRSLSFEDRNGRFNEEKPRSPANEQSILRSTRARPSSMVSQISQISQISQMSTMLSESEIDNMDETDTMEEDYDDDDDGMYEGSLNVSQDFGKPSSNTGTQSKPSVFKKRPSYRRTTSSEQSIKSTSTTATNYKHQKKFSLSQLSSNSSEESSIKSNNVFGMPIPTKPTKPTQPDLDSALSQVQNARSSSPELIKKEKRWNNSSLGVQSKNSSNPSSGTAMNGNYSGSLLATSTLGGPYKSDTPFFRSHSPPVPKKFNKINNKIIKPVKTALENSAASVKPNTSWNKATQTADNSKKGYAPVIDEEEESE</sequence>
<feature type="compositionally biased region" description="Polar residues" evidence="11">
    <location>
        <begin position="729"/>
        <end position="748"/>
    </location>
</feature>
<dbReference type="GO" id="GO:0004674">
    <property type="term" value="F:protein serine/threonine kinase activity"/>
    <property type="evidence" value="ECO:0007669"/>
    <property type="project" value="UniProtKB-KW"/>
</dbReference>
<dbReference type="SMART" id="SM00220">
    <property type="entry name" value="S_TKc"/>
    <property type="match status" value="1"/>
</dbReference>
<evidence type="ECO:0000256" key="2">
    <source>
        <dbReference type="ARBA" id="ARBA00022527"/>
    </source>
</evidence>
<evidence type="ECO:0000313" key="14">
    <source>
        <dbReference type="Proteomes" id="UP000094285"/>
    </source>
</evidence>
<organism evidence="13 14">
    <name type="scientific">Suhomyces tanzawaensis NRRL Y-17324</name>
    <dbReference type="NCBI Taxonomy" id="984487"/>
    <lineage>
        <taxon>Eukaryota</taxon>
        <taxon>Fungi</taxon>
        <taxon>Dikarya</taxon>
        <taxon>Ascomycota</taxon>
        <taxon>Saccharomycotina</taxon>
        <taxon>Pichiomycetes</taxon>
        <taxon>Debaryomycetaceae</taxon>
        <taxon>Suhomyces</taxon>
    </lineage>
</organism>
<evidence type="ECO:0000256" key="7">
    <source>
        <dbReference type="ARBA" id="ARBA00022840"/>
    </source>
</evidence>
<dbReference type="SUPFAM" id="SSF56112">
    <property type="entry name" value="Protein kinase-like (PK-like)"/>
    <property type="match status" value="1"/>
</dbReference>
<feature type="region of interest" description="Disordered" evidence="11">
    <location>
        <begin position="638"/>
        <end position="699"/>
    </location>
</feature>
<dbReference type="STRING" id="984487.A0A1E4SJX4"/>
<gene>
    <name evidence="13" type="ORF">CANTADRAFT_5511</name>
</gene>
<evidence type="ECO:0000256" key="5">
    <source>
        <dbReference type="ARBA" id="ARBA00022741"/>
    </source>
</evidence>
<dbReference type="GeneID" id="30984541"/>
<keyword evidence="3" id="KW-0597">Phosphoprotein</keyword>
<protein>
    <recommendedName>
        <fullName evidence="1">non-specific serine/threonine protein kinase</fullName>
        <ecNumber evidence="1">2.7.11.1</ecNumber>
    </recommendedName>
</protein>
<dbReference type="InterPro" id="IPR011009">
    <property type="entry name" value="Kinase-like_dom_sf"/>
</dbReference>
<dbReference type="InterPro" id="IPR008271">
    <property type="entry name" value="Ser/Thr_kinase_AS"/>
</dbReference>
<dbReference type="PROSITE" id="PS50011">
    <property type="entry name" value="PROTEIN_KINASE_DOM"/>
    <property type="match status" value="1"/>
</dbReference>
<feature type="region of interest" description="Disordered" evidence="11">
    <location>
        <begin position="886"/>
        <end position="905"/>
    </location>
</feature>
<feature type="region of interest" description="Disordered" evidence="11">
    <location>
        <begin position="712"/>
        <end position="871"/>
    </location>
</feature>
<feature type="compositionally biased region" description="Low complexity" evidence="11">
    <location>
        <begin position="680"/>
        <end position="699"/>
    </location>
</feature>
<evidence type="ECO:0000256" key="9">
    <source>
        <dbReference type="ARBA" id="ARBA00048679"/>
    </source>
</evidence>
<feature type="binding site" evidence="10">
    <location>
        <position position="68"/>
    </location>
    <ligand>
        <name>ATP</name>
        <dbReference type="ChEBI" id="CHEBI:30616"/>
    </ligand>
</feature>
<proteinExistence type="predicted"/>
<keyword evidence="2" id="KW-0723">Serine/threonine-protein kinase</keyword>
<dbReference type="Pfam" id="PF00069">
    <property type="entry name" value="Pkinase"/>
    <property type="match status" value="1"/>
</dbReference>
<dbReference type="CDD" id="cd14003">
    <property type="entry name" value="STKc_AMPK-like"/>
    <property type="match status" value="1"/>
</dbReference>
<feature type="compositionally biased region" description="Polar residues" evidence="11">
    <location>
        <begin position="758"/>
        <end position="777"/>
    </location>
</feature>
<feature type="domain" description="Protein kinase" evidence="12">
    <location>
        <begin position="39"/>
        <end position="288"/>
    </location>
</feature>
<feature type="compositionally biased region" description="Polar residues" evidence="11">
    <location>
        <begin position="918"/>
        <end position="937"/>
    </location>
</feature>
<reference evidence="14" key="1">
    <citation type="submission" date="2016-05" db="EMBL/GenBank/DDBJ databases">
        <title>Comparative genomics of biotechnologically important yeasts.</title>
        <authorList>
            <consortium name="DOE Joint Genome Institute"/>
            <person name="Riley R."/>
            <person name="Haridas S."/>
            <person name="Wolfe K.H."/>
            <person name="Lopes M.R."/>
            <person name="Hittinger C.T."/>
            <person name="Goker M."/>
            <person name="Salamov A."/>
            <person name="Wisecaver J."/>
            <person name="Long T.M."/>
            <person name="Aerts A.L."/>
            <person name="Barry K."/>
            <person name="Choi C."/>
            <person name="Clum A."/>
            <person name="Coughlan A.Y."/>
            <person name="Deshpande S."/>
            <person name="Douglass A.P."/>
            <person name="Hanson S.J."/>
            <person name="Klenk H.-P."/>
            <person name="Labutti K."/>
            <person name="Lapidus A."/>
            <person name="Lindquist E."/>
            <person name="Lipzen A."/>
            <person name="Meier-Kolthoff J.P."/>
            <person name="Ohm R.A."/>
            <person name="Otillar R.P."/>
            <person name="Pangilinan J."/>
            <person name="Peng Y."/>
            <person name="Rokas A."/>
            <person name="Rosa C.A."/>
            <person name="Scheuner C."/>
            <person name="Sibirny A.A."/>
            <person name="Slot J.C."/>
            <person name="Stielow J.B."/>
            <person name="Sun H."/>
            <person name="Kurtzman C.P."/>
            <person name="Blackwell M."/>
            <person name="Grigoriev I.V."/>
            <person name="Jeffries T.W."/>
        </authorList>
    </citation>
    <scope>NUCLEOTIDE SEQUENCE [LARGE SCALE GENOMIC DNA]</scope>
    <source>
        <strain evidence="14">NRRL Y-17324</strain>
    </source>
</reference>
<feature type="compositionally biased region" description="Polar residues" evidence="11">
    <location>
        <begin position="482"/>
        <end position="506"/>
    </location>
</feature>
<dbReference type="AlphaFoldDB" id="A0A1E4SJX4"/>
<feature type="compositionally biased region" description="Acidic residues" evidence="11">
    <location>
        <begin position="712"/>
        <end position="724"/>
    </location>
</feature>
<comment type="catalytic activity">
    <reaction evidence="8">
        <text>L-threonyl-[protein] + ATP = O-phospho-L-threonyl-[protein] + ADP + H(+)</text>
        <dbReference type="Rhea" id="RHEA:46608"/>
        <dbReference type="Rhea" id="RHEA-COMP:11060"/>
        <dbReference type="Rhea" id="RHEA-COMP:11605"/>
        <dbReference type="ChEBI" id="CHEBI:15378"/>
        <dbReference type="ChEBI" id="CHEBI:30013"/>
        <dbReference type="ChEBI" id="CHEBI:30616"/>
        <dbReference type="ChEBI" id="CHEBI:61977"/>
        <dbReference type="ChEBI" id="CHEBI:456216"/>
        <dbReference type="EC" id="2.7.11.1"/>
    </reaction>
</comment>
<name>A0A1E4SJX4_9ASCO</name>